<dbReference type="InterPro" id="IPR007529">
    <property type="entry name" value="Znf_HIT"/>
</dbReference>
<dbReference type="Proteomes" id="UP001648503">
    <property type="component" value="Unassembled WGS sequence"/>
</dbReference>
<name>A0ABQ8FPA4_9FUNG</name>
<dbReference type="Gene3D" id="3.30.60.190">
    <property type="match status" value="1"/>
</dbReference>
<evidence type="ECO:0000259" key="5">
    <source>
        <dbReference type="PROSITE" id="PS51083"/>
    </source>
</evidence>
<dbReference type="CDD" id="cd23024">
    <property type="entry name" value="zf-HIT_ZNHIT2-3"/>
    <property type="match status" value="1"/>
</dbReference>
<dbReference type="EMBL" id="JAFCIX010000004">
    <property type="protein sequence ID" value="KAH6601497.1"/>
    <property type="molecule type" value="Genomic_DNA"/>
</dbReference>
<reference evidence="6 7" key="1">
    <citation type="submission" date="2021-02" db="EMBL/GenBank/DDBJ databases">
        <title>Variation within the Batrachochytrium salamandrivorans European outbreak.</title>
        <authorList>
            <person name="Kelly M."/>
            <person name="Pasmans F."/>
            <person name="Shea T.P."/>
            <person name="Munoz J.F."/>
            <person name="Carranza S."/>
            <person name="Cuomo C.A."/>
            <person name="Martel A."/>
        </authorList>
    </citation>
    <scope>NUCLEOTIDE SEQUENCE [LARGE SCALE GENOMIC DNA]</scope>
    <source>
        <strain evidence="6 7">AMFP18/2</strain>
    </source>
</reference>
<keyword evidence="2 4" id="KW-0863">Zinc-finger</keyword>
<keyword evidence="1" id="KW-0479">Metal-binding</keyword>
<evidence type="ECO:0000313" key="6">
    <source>
        <dbReference type="EMBL" id="KAH6601497.1"/>
    </source>
</evidence>
<organism evidence="6 7">
    <name type="scientific">Batrachochytrium salamandrivorans</name>
    <dbReference type="NCBI Taxonomy" id="1357716"/>
    <lineage>
        <taxon>Eukaryota</taxon>
        <taxon>Fungi</taxon>
        <taxon>Fungi incertae sedis</taxon>
        <taxon>Chytridiomycota</taxon>
        <taxon>Chytridiomycota incertae sedis</taxon>
        <taxon>Chytridiomycetes</taxon>
        <taxon>Rhizophydiales</taxon>
        <taxon>Rhizophydiales incertae sedis</taxon>
        <taxon>Batrachochytrium</taxon>
    </lineage>
</organism>
<evidence type="ECO:0000313" key="7">
    <source>
        <dbReference type="Proteomes" id="UP001648503"/>
    </source>
</evidence>
<dbReference type="Pfam" id="PF04438">
    <property type="entry name" value="zf-HIT"/>
    <property type="match status" value="1"/>
</dbReference>
<evidence type="ECO:0000256" key="2">
    <source>
        <dbReference type="ARBA" id="ARBA00022771"/>
    </source>
</evidence>
<protein>
    <recommendedName>
        <fullName evidence="5">HIT-type domain-containing protein</fullName>
    </recommendedName>
</protein>
<comment type="caution">
    <text evidence="6">The sequence shown here is derived from an EMBL/GenBank/DDBJ whole genome shotgun (WGS) entry which is preliminary data.</text>
</comment>
<keyword evidence="3" id="KW-0862">Zinc</keyword>
<dbReference type="PANTHER" id="PTHR13483:SF11">
    <property type="entry name" value="ZINC FINGER HIT DOMAIN-CONTAINING PROTEIN 3"/>
    <property type="match status" value="1"/>
</dbReference>
<evidence type="ECO:0000256" key="4">
    <source>
        <dbReference type="PROSITE-ProRule" id="PRU00453"/>
    </source>
</evidence>
<dbReference type="InterPro" id="IPR051639">
    <property type="entry name" value="BCD1"/>
</dbReference>
<dbReference type="PROSITE" id="PS51083">
    <property type="entry name" value="ZF_HIT"/>
    <property type="match status" value="1"/>
</dbReference>
<keyword evidence="7" id="KW-1185">Reference proteome</keyword>
<gene>
    <name evidence="6" type="ORF">BASA50_001535</name>
</gene>
<evidence type="ECO:0000256" key="3">
    <source>
        <dbReference type="ARBA" id="ARBA00022833"/>
    </source>
</evidence>
<evidence type="ECO:0000256" key="1">
    <source>
        <dbReference type="ARBA" id="ARBA00022723"/>
    </source>
</evidence>
<accession>A0ABQ8FPA4</accession>
<dbReference type="PANTHER" id="PTHR13483">
    <property type="entry name" value="BOX C_D SNORNA PROTEIN 1-RELATED"/>
    <property type="match status" value="1"/>
</dbReference>
<feature type="domain" description="HIT-type" evidence="5">
    <location>
        <begin position="6"/>
        <end position="40"/>
    </location>
</feature>
<dbReference type="SUPFAM" id="SSF144232">
    <property type="entry name" value="HIT/MYND zinc finger-like"/>
    <property type="match status" value="1"/>
</dbReference>
<proteinExistence type="predicted"/>
<sequence length="160" mass="17975">MAPIKCQVCTSVDSKYKCPVCLIRYCSLICFKSHKDGQSCVKPIPVHPTDQPPLDDAGVGIELKMEHMSSKEKDTILVPNKDPVLSQEMLEKLRTSDVISGMLQKPDLRDLLVKINSSSFPEALLDHHMDRPGIFKEFTQEALKVTGRTAGIDYEEKFKI</sequence>